<dbReference type="Pfam" id="PF04351">
    <property type="entry name" value="PilP"/>
    <property type="match status" value="1"/>
</dbReference>
<dbReference type="EMBL" id="FNCI01000002">
    <property type="protein sequence ID" value="SDF80645.1"/>
    <property type="molecule type" value="Genomic_DNA"/>
</dbReference>
<evidence type="ECO:0000313" key="3">
    <source>
        <dbReference type="Proteomes" id="UP000198641"/>
    </source>
</evidence>
<evidence type="ECO:0000313" key="2">
    <source>
        <dbReference type="EMBL" id="SDF80645.1"/>
    </source>
</evidence>
<gene>
    <name evidence="2" type="ORF">SAMN05216571_10292</name>
</gene>
<sequence length="224" mass="24009">MSPRMDSDAGALLGRATLQQGGKVLKRSPWRWWPRSWVSSASRKGLSRAFALSLALGLSLTGCSEPDIAGLDKKLSELQADPSGIKLPPVPELPRYVAVAYDQSGRRSPFLARQPEAEAAPAGASDLAPDPDRPLDPLEAYPLDQLELVGTLSVGNQPSALVRAPNGEVHRLTSGDHMGTDYGRIVSITEASVQLVEVVNNGRGGWVERTRRLLLDDPTTNQAG</sequence>
<dbReference type="InterPro" id="IPR007446">
    <property type="entry name" value="PilP"/>
</dbReference>
<name>A0A1G7P2W4_9GAMM</name>
<protein>
    <submittedName>
        <fullName evidence="2">Type IV pilus assembly protein PilP</fullName>
    </submittedName>
</protein>
<reference evidence="2 3" key="1">
    <citation type="submission" date="2016-10" db="EMBL/GenBank/DDBJ databases">
        <authorList>
            <person name="de Groot N.N."/>
        </authorList>
    </citation>
    <scope>NUCLEOTIDE SEQUENCE [LARGE SCALE GENOMIC DNA]</scope>
    <source>
        <strain evidence="2 3">BH539</strain>
    </source>
</reference>
<accession>A0A1G7P2W4</accession>
<dbReference type="AlphaFoldDB" id="A0A1G7P2W4"/>
<dbReference type="RefSeq" id="WP_245696323.1">
    <property type="nucleotide sequence ID" value="NZ_FNCI01000002.1"/>
</dbReference>
<proteinExistence type="predicted"/>
<dbReference type="Proteomes" id="UP000198641">
    <property type="component" value="Unassembled WGS sequence"/>
</dbReference>
<feature type="region of interest" description="Disordered" evidence="1">
    <location>
        <begin position="114"/>
        <end position="138"/>
    </location>
</feature>
<dbReference type="Gene3D" id="2.30.30.830">
    <property type="match status" value="1"/>
</dbReference>
<keyword evidence="3" id="KW-1185">Reference proteome</keyword>
<evidence type="ECO:0000256" key="1">
    <source>
        <dbReference type="SAM" id="MobiDB-lite"/>
    </source>
</evidence>
<organism evidence="2 3">
    <name type="scientific">Onishia taeanensis</name>
    <dbReference type="NCBI Taxonomy" id="284577"/>
    <lineage>
        <taxon>Bacteria</taxon>
        <taxon>Pseudomonadati</taxon>
        <taxon>Pseudomonadota</taxon>
        <taxon>Gammaproteobacteria</taxon>
        <taxon>Oceanospirillales</taxon>
        <taxon>Halomonadaceae</taxon>
        <taxon>Onishia</taxon>
    </lineage>
</organism>
<dbReference type="STRING" id="284577.SAMN05216571_10292"/>